<dbReference type="Proteomes" id="UP001320168">
    <property type="component" value="Unassembled WGS sequence"/>
</dbReference>
<feature type="transmembrane region" description="Helical" evidence="8">
    <location>
        <begin position="59"/>
        <end position="82"/>
    </location>
</feature>
<evidence type="ECO:0000256" key="4">
    <source>
        <dbReference type="ARBA" id="ARBA00022475"/>
    </source>
</evidence>
<comment type="similarity">
    <text evidence="2 8">Belongs to the lactate permease family.</text>
</comment>
<feature type="transmembrane region" description="Helical" evidence="8">
    <location>
        <begin position="407"/>
        <end position="424"/>
    </location>
</feature>
<feature type="transmembrane region" description="Helical" evidence="8">
    <location>
        <begin position="489"/>
        <end position="515"/>
    </location>
</feature>
<comment type="function">
    <text evidence="8">Uptake of L-lactate across the membrane. Can also transport D-lactate and glycolate.</text>
</comment>
<sequence>MTDTTLALLAFTPLILAGVLLIGFRMAAKTAMPIVYLVTAVIALFAWEMSFNRVLASTFQGLILTASILWIIFGAILLLNTLKHSGGITAIRNGFSGISPDRRVQAIIVAWLFGCFIEGASGFGTPAAVAAPLMVALGFPALAAVVVGMMIQSTPVSFGAVGTPIVVGVTGGINQSAITEQLEAGGYTWLEYFRLIAAEVAIVHGIIGILMPLIMIVIMVKFFGANKSWKEGLSITPFALFAGVAFVVPYMLAGVLLGPEFPSMIGAMVGLAIVVPAARRGFLIPKDTWDFPERSSWPDNWIGKIEIKIDDIAGKTPLSTWMGWLPYVLLAVFLVASRTIDPLREALNAWTFGWSNILGEAGVSGSLAPLYLPGGILLMVVLVTAVLHRMRAGELKAAFGESSRTIFGAGFVLIFTIPMVRILINSGVNAGDLVSMPVAMAQFVADGVGDVYPFFAPAVGGLGAFIAGSNTAANLMLAEFQFNVAQQLGLSTAFMVALQAVGAAAGNMIAIHNVVAASATVGLLGREGETIRKTILPTIYYLVFAGAIAMIGFYVLNVSDPLMEVGATEPAIVEQMEQEPAEAAEPDEEAEQEAQTEPEPEPFEEAEQED</sequence>
<dbReference type="EMBL" id="JABFTX010000002">
    <property type="protein sequence ID" value="MCE8003370.1"/>
    <property type="molecule type" value="Genomic_DNA"/>
</dbReference>
<feature type="transmembrane region" description="Helical" evidence="8">
    <location>
        <begin position="31"/>
        <end position="47"/>
    </location>
</feature>
<keyword evidence="8" id="KW-0997">Cell inner membrane</keyword>
<feature type="transmembrane region" description="Helical" evidence="8">
    <location>
        <begin position="156"/>
        <end position="173"/>
    </location>
</feature>
<comment type="caution">
    <text evidence="8">Lacks conserved residue(s) required for the propagation of feature annotation.</text>
</comment>
<feature type="transmembrane region" description="Helical" evidence="8">
    <location>
        <begin position="193"/>
        <end position="220"/>
    </location>
</feature>
<evidence type="ECO:0000256" key="9">
    <source>
        <dbReference type="SAM" id="MobiDB-lite"/>
    </source>
</evidence>
<keyword evidence="4" id="KW-1003">Cell membrane</keyword>
<feature type="transmembrane region" description="Helical" evidence="8">
    <location>
        <begin position="129"/>
        <end position="149"/>
    </location>
</feature>
<feature type="compositionally biased region" description="Acidic residues" evidence="9">
    <location>
        <begin position="576"/>
        <end position="610"/>
    </location>
</feature>
<evidence type="ECO:0000313" key="10">
    <source>
        <dbReference type="EMBL" id="MCE8003370.1"/>
    </source>
</evidence>
<feature type="transmembrane region" description="Helical" evidence="8">
    <location>
        <begin position="535"/>
        <end position="556"/>
    </location>
</feature>
<accession>A0ABS9A431</accession>
<dbReference type="Pfam" id="PF02652">
    <property type="entry name" value="Lactate_perm"/>
    <property type="match status" value="1"/>
</dbReference>
<evidence type="ECO:0000313" key="11">
    <source>
        <dbReference type="Proteomes" id="UP001320168"/>
    </source>
</evidence>
<feature type="transmembrane region" description="Helical" evidence="8">
    <location>
        <begin position="454"/>
        <end position="477"/>
    </location>
</feature>
<feature type="transmembrane region" description="Helical" evidence="8">
    <location>
        <begin position="103"/>
        <end position="123"/>
    </location>
</feature>
<keyword evidence="3 8" id="KW-0813">Transport</keyword>
<evidence type="ECO:0000256" key="7">
    <source>
        <dbReference type="ARBA" id="ARBA00023136"/>
    </source>
</evidence>
<organism evidence="10 11">
    <name type="scientific">Billgrantia ethanolica</name>
    <dbReference type="NCBI Taxonomy" id="2733486"/>
    <lineage>
        <taxon>Bacteria</taxon>
        <taxon>Pseudomonadati</taxon>
        <taxon>Pseudomonadota</taxon>
        <taxon>Gammaproteobacteria</taxon>
        <taxon>Oceanospirillales</taxon>
        <taxon>Halomonadaceae</taxon>
        <taxon>Billgrantia</taxon>
    </lineage>
</organism>
<evidence type="ECO:0000256" key="6">
    <source>
        <dbReference type="ARBA" id="ARBA00022989"/>
    </source>
</evidence>
<evidence type="ECO:0000256" key="8">
    <source>
        <dbReference type="RuleBase" id="RU365092"/>
    </source>
</evidence>
<reference evidence="10 11" key="1">
    <citation type="journal article" date="2021" name="Front. Microbiol.">
        <title>Aerobic Denitrification and Heterotrophic Sulfur Oxidation in the Genus Halomonas Revealed by Six Novel Species Characterizations and Genome-Based Analysis.</title>
        <authorList>
            <person name="Wang L."/>
            <person name="Shao Z."/>
        </authorList>
    </citation>
    <scope>NUCLEOTIDE SEQUENCE [LARGE SCALE GENOMIC DNA]</scope>
    <source>
        <strain evidence="10 11">MCCC 1A11081</strain>
    </source>
</reference>
<evidence type="ECO:0000256" key="1">
    <source>
        <dbReference type="ARBA" id="ARBA00004651"/>
    </source>
</evidence>
<evidence type="ECO:0000256" key="5">
    <source>
        <dbReference type="ARBA" id="ARBA00022692"/>
    </source>
</evidence>
<evidence type="ECO:0000256" key="3">
    <source>
        <dbReference type="ARBA" id="ARBA00022448"/>
    </source>
</evidence>
<feature type="transmembrane region" description="Helical" evidence="8">
    <location>
        <begin position="321"/>
        <end position="340"/>
    </location>
</feature>
<name>A0ABS9A431_9GAMM</name>
<dbReference type="InterPro" id="IPR003804">
    <property type="entry name" value="Lactate_perm"/>
</dbReference>
<keyword evidence="5 8" id="KW-0812">Transmembrane</keyword>
<feature type="region of interest" description="Disordered" evidence="9">
    <location>
        <begin position="573"/>
        <end position="610"/>
    </location>
</feature>
<comment type="caution">
    <text evidence="10">The sequence shown here is derived from an EMBL/GenBank/DDBJ whole genome shotgun (WGS) entry which is preliminary data.</text>
</comment>
<feature type="transmembrane region" description="Helical" evidence="8">
    <location>
        <begin position="232"/>
        <end position="255"/>
    </location>
</feature>
<feature type="transmembrane region" description="Helical" evidence="8">
    <location>
        <begin position="261"/>
        <end position="278"/>
    </location>
</feature>
<dbReference type="RefSeq" id="WP_234270087.1">
    <property type="nucleotide sequence ID" value="NZ_JABFTX010000002.1"/>
</dbReference>
<feature type="transmembrane region" description="Helical" evidence="8">
    <location>
        <begin position="6"/>
        <end position="24"/>
    </location>
</feature>
<proteinExistence type="inferred from homology"/>
<protein>
    <recommendedName>
        <fullName evidence="8">L-lactate permease</fullName>
    </recommendedName>
</protein>
<feature type="transmembrane region" description="Helical" evidence="8">
    <location>
        <begin position="370"/>
        <end position="387"/>
    </location>
</feature>
<keyword evidence="7 8" id="KW-0472">Membrane</keyword>
<keyword evidence="11" id="KW-1185">Reference proteome</keyword>
<dbReference type="PANTHER" id="PTHR30003">
    <property type="entry name" value="L-LACTATE PERMEASE"/>
    <property type="match status" value="1"/>
</dbReference>
<gene>
    <name evidence="10" type="ORF">HOP53_11030</name>
</gene>
<dbReference type="PANTHER" id="PTHR30003:SF0">
    <property type="entry name" value="GLYCOLATE PERMEASE GLCA-RELATED"/>
    <property type="match status" value="1"/>
</dbReference>
<comment type="subcellular location">
    <subcellularLocation>
        <location evidence="8">Cell inner membrane</location>
        <topology evidence="8">Multi-pass membrane protein</topology>
    </subcellularLocation>
    <subcellularLocation>
        <location evidence="1">Cell membrane</location>
        <topology evidence="1">Multi-pass membrane protein</topology>
    </subcellularLocation>
</comment>
<evidence type="ECO:0000256" key="2">
    <source>
        <dbReference type="ARBA" id="ARBA00010100"/>
    </source>
</evidence>
<keyword evidence="6 8" id="KW-1133">Transmembrane helix</keyword>